<evidence type="ECO:0000256" key="10">
    <source>
        <dbReference type="ARBA" id="ARBA00053551"/>
    </source>
</evidence>
<evidence type="ECO:0000256" key="9">
    <source>
        <dbReference type="ARBA" id="ARBA00048693"/>
    </source>
</evidence>
<comment type="catalytic activity">
    <reaction evidence="9 11">
        <text>protoporphyrin IX + Mg(2+) + ATP + H2O = Mg-protoporphyrin IX + ADP + phosphate + 3 H(+)</text>
        <dbReference type="Rhea" id="RHEA:13961"/>
        <dbReference type="ChEBI" id="CHEBI:15377"/>
        <dbReference type="ChEBI" id="CHEBI:15378"/>
        <dbReference type="ChEBI" id="CHEBI:18420"/>
        <dbReference type="ChEBI" id="CHEBI:30616"/>
        <dbReference type="ChEBI" id="CHEBI:43474"/>
        <dbReference type="ChEBI" id="CHEBI:57306"/>
        <dbReference type="ChEBI" id="CHEBI:60492"/>
        <dbReference type="ChEBI" id="CHEBI:456216"/>
        <dbReference type="EC" id="6.6.1.1"/>
    </reaction>
</comment>
<dbReference type="Gene3D" id="1.10.8.80">
    <property type="entry name" value="Magnesium chelatase subunit I, C-Terminal domain"/>
    <property type="match status" value="1"/>
</dbReference>
<evidence type="ECO:0000256" key="8">
    <source>
        <dbReference type="ARBA" id="ARBA00023181"/>
    </source>
</evidence>
<evidence type="ECO:0000256" key="7">
    <source>
        <dbReference type="ARBA" id="ARBA00023171"/>
    </source>
</evidence>
<dbReference type="OrthoDB" id="9775079at2"/>
<feature type="region of interest" description="Disordered" evidence="12">
    <location>
        <begin position="1"/>
        <end position="28"/>
    </location>
</feature>
<keyword evidence="3 11" id="KW-0602">Photosynthesis</keyword>
<evidence type="ECO:0000313" key="14">
    <source>
        <dbReference type="EMBL" id="AOS83451.1"/>
    </source>
</evidence>
<dbReference type="CDD" id="cd00009">
    <property type="entry name" value="AAA"/>
    <property type="match status" value="1"/>
</dbReference>
<dbReference type="FunFam" id="3.40.50.300:FF:000601">
    <property type="entry name" value="Mg-protoporphyrin IX chelatase"/>
    <property type="match status" value="1"/>
</dbReference>
<comment type="function">
    <text evidence="10 11">Involved in bacteriochlorophyll biosynthesis; introduces a magnesium ion into protoporphyrin IX to yield Mg-protoporphyrin IX.</text>
</comment>
<feature type="compositionally biased region" description="Low complexity" evidence="12">
    <location>
        <begin position="1"/>
        <end position="17"/>
    </location>
</feature>
<keyword evidence="5 11" id="KW-0547">Nucleotide-binding</keyword>
<feature type="compositionally biased region" description="Basic and acidic residues" evidence="12">
    <location>
        <begin position="18"/>
        <end position="28"/>
    </location>
</feature>
<dbReference type="EMBL" id="CP017305">
    <property type="protein sequence ID" value="AOS83451.1"/>
    <property type="molecule type" value="Genomic_DNA"/>
</dbReference>
<dbReference type="InterPro" id="IPR045006">
    <property type="entry name" value="CHLI-like"/>
</dbReference>
<dbReference type="InterPro" id="IPR041628">
    <property type="entry name" value="ChlI/MoxR_AAA_lid"/>
</dbReference>
<dbReference type="GO" id="GO:0016851">
    <property type="term" value="F:magnesium chelatase activity"/>
    <property type="evidence" value="ECO:0007669"/>
    <property type="project" value="UniProtKB-UniRule"/>
</dbReference>
<evidence type="ECO:0000256" key="3">
    <source>
        <dbReference type="ARBA" id="ARBA00022531"/>
    </source>
</evidence>
<gene>
    <name evidence="14" type="ORF">BIU88_04410</name>
</gene>
<accession>A0A1D8CZA0</accession>
<dbReference type="KEGG" id="clz:BIU88_04410"/>
<dbReference type="Proteomes" id="UP000095185">
    <property type="component" value="Chromosome"/>
</dbReference>
<proteinExistence type="inferred from homology"/>
<keyword evidence="4 11" id="KW-0436">Ligase</keyword>
<keyword evidence="6 11" id="KW-0067">ATP-binding</keyword>
<evidence type="ECO:0000256" key="11">
    <source>
        <dbReference type="RuleBase" id="RU362087"/>
    </source>
</evidence>
<dbReference type="GO" id="GO:0030494">
    <property type="term" value="P:bacteriochlorophyll biosynthetic process"/>
    <property type="evidence" value="ECO:0007669"/>
    <property type="project" value="UniProtKB-UniPathway"/>
</dbReference>
<dbReference type="PANTHER" id="PTHR32039:SF9">
    <property type="entry name" value="MAGNESIUM-CHELATASE SUBUNIT CHLI-2, CHLOROPLASTIC"/>
    <property type="match status" value="1"/>
</dbReference>
<name>A0A1D8CZA0_CHLLM</name>
<dbReference type="UniPathway" id="UPA00669"/>
<evidence type="ECO:0000256" key="12">
    <source>
        <dbReference type="SAM" id="MobiDB-lite"/>
    </source>
</evidence>
<keyword evidence="8 11" id="KW-0077">Bacteriochlorophyll biosynthesis</keyword>
<evidence type="ECO:0000256" key="1">
    <source>
        <dbReference type="ARBA" id="ARBA00004800"/>
    </source>
</evidence>
<comment type="pathway">
    <text evidence="1 11">Porphyrin-containing compound metabolism; bacteriochlorophyll biosynthesis.</text>
</comment>
<sequence length="392" mass="42779">MTQTAKAAKKTTSAKASAAKEAKVKAPAEEKAVTEVKKPAAKKKSALAFPFTAIVGQEEMKLSLILNIIDPRIGGVLVMGHRGTGKSTTVRALAEVLPFIPRVKGDIYNRTVEQYVEMESGSKGAASIKPEDVKTELIPVPVVDLPLGATEDRVCGTIDIEKALTSGVKAFEPGLLAQSNRGFLYIDEVNLLDDHLVDVLLDVAASGKNVVEREGISIRHPARFVLVGSGNPEEGELRPQLLDRFGLHARIITINDVAKRVQIVKLRREYDEDPEAFMKKVTKEQQKLQKKIVAAQELLPQVTMDDAVLTDIARLCMNLGIDGHRGELTITRTAHAFAAWEGDKEVTMKHVREIAGLCLRHRLRKDPLETVDAGEKIDRELGKVLGEAEAAA</sequence>
<dbReference type="InterPro" id="IPR003593">
    <property type="entry name" value="AAA+_ATPase"/>
</dbReference>
<dbReference type="Gene3D" id="3.40.50.300">
    <property type="entry name" value="P-loop containing nucleotide triphosphate hydrolases"/>
    <property type="match status" value="1"/>
</dbReference>
<dbReference type="GO" id="GO:0005524">
    <property type="term" value="F:ATP binding"/>
    <property type="evidence" value="ECO:0007669"/>
    <property type="project" value="UniProtKB-UniRule"/>
</dbReference>
<dbReference type="RefSeq" id="WP_069809169.1">
    <property type="nucleotide sequence ID" value="NZ_CP017305.1"/>
</dbReference>
<dbReference type="AlphaFoldDB" id="A0A1D8CZA0"/>
<evidence type="ECO:0000256" key="6">
    <source>
        <dbReference type="ARBA" id="ARBA00022840"/>
    </source>
</evidence>
<reference evidence="14" key="1">
    <citation type="submission" date="2016-09" db="EMBL/GenBank/DDBJ databases">
        <title>Genome sequence of Chlorobaculum limnaeum.</title>
        <authorList>
            <person name="Liu Z."/>
            <person name="Tank M."/>
            <person name="Bryant D.A."/>
        </authorList>
    </citation>
    <scope>NUCLEOTIDE SEQUENCE [LARGE SCALE GENOMIC DNA]</scope>
    <source>
        <strain evidence="14">DSM 1677</strain>
    </source>
</reference>
<evidence type="ECO:0000256" key="4">
    <source>
        <dbReference type="ARBA" id="ARBA00022598"/>
    </source>
</evidence>
<protein>
    <recommendedName>
        <fullName evidence="11">Mg-protoporphyrin IX chelatase</fullName>
        <ecNumber evidence="11">6.6.1.1</ecNumber>
    </recommendedName>
</protein>
<dbReference type="InterPro" id="IPR027417">
    <property type="entry name" value="P-loop_NTPase"/>
</dbReference>
<evidence type="ECO:0000256" key="2">
    <source>
        <dbReference type="ARBA" id="ARBA00005799"/>
    </source>
</evidence>
<keyword evidence="7 11" id="KW-0149">Chlorophyll biosynthesis</keyword>
<dbReference type="SUPFAM" id="SSF52540">
    <property type="entry name" value="P-loop containing nucleoside triphosphate hydrolases"/>
    <property type="match status" value="1"/>
</dbReference>
<dbReference type="STRING" id="274537.BIU88_04410"/>
<dbReference type="InterPro" id="IPR011775">
    <property type="entry name" value="Mg_chelatase_ATPase-isu"/>
</dbReference>
<dbReference type="InterPro" id="IPR000523">
    <property type="entry name" value="Mg_chelatse_chII-like_cat_dom"/>
</dbReference>
<dbReference type="Pfam" id="PF17863">
    <property type="entry name" value="AAA_lid_2"/>
    <property type="match status" value="1"/>
</dbReference>
<organism evidence="14 15">
    <name type="scientific">Chlorobaculum limnaeum</name>
    <dbReference type="NCBI Taxonomy" id="274537"/>
    <lineage>
        <taxon>Bacteria</taxon>
        <taxon>Pseudomonadati</taxon>
        <taxon>Chlorobiota</taxon>
        <taxon>Chlorobiia</taxon>
        <taxon>Chlorobiales</taxon>
        <taxon>Chlorobiaceae</taxon>
        <taxon>Chlorobaculum</taxon>
    </lineage>
</organism>
<dbReference type="EC" id="6.6.1.1" evidence="11"/>
<evidence type="ECO:0000259" key="13">
    <source>
        <dbReference type="SMART" id="SM00382"/>
    </source>
</evidence>
<dbReference type="PANTHER" id="PTHR32039">
    <property type="entry name" value="MAGNESIUM-CHELATASE SUBUNIT CHLI"/>
    <property type="match status" value="1"/>
</dbReference>
<keyword evidence="15" id="KW-1185">Reference proteome</keyword>
<comment type="similarity">
    <text evidence="2 11">Belongs to the Mg-chelatase subunits D/I family.</text>
</comment>
<feature type="domain" description="AAA+ ATPase" evidence="13">
    <location>
        <begin position="72"/>
        <end position="255"/>
    </location>
</feature>
<dbReference type="NCBIfam" id="TIGR02030">
    <property type="entry name" value="BchI-ChlI"/>
    <property type="match status" value="1"/>
</dbReference>
<dbReference type="GO" id="GO:0015979">
    <property type="term" value="P:photosynthesis"/>
    <property type="evidence" value="ECO:0007669"/>
    <property type="project" value="UniProtKB-UniRule"/>
</dbReference>
<dbReference type="SMART" id="SM00382">
    <property type="entry name" value="AAA"/>
    <property type="match status" value="1"/>
</dbReference>
<dbReference type="Pfam" id="PF01078">
    <property type="entry name" value="Mg_chelatase"/>
    <property type="match status" value="1"/>
</dbReference>
<evidence type="ECO:0000313" key="15">
    <source>
        <dbReference type="Proteomes" id="UP000095185"/>
    </source>
</evidence>
<evidence type="ECO:0000256" key="5">
    <source>
        <dbReference type="ARBA" id="ARBA00022741"/>
    </source>
</evidence>